<dbReference type="AlphaFoldDB" id="B8BZ63"/>
<reference evidence="2 3" key="1">
    <citation type="journal article" date="2004" name="Science">
        <title>The genome of the diatom Thalassiosira pseudonana: ecology, evolution, and metabolism.</title>
        <authorList>
            <person name="Armbrust E.V."/>
            <person name="Berges J.A."/>
            <person name="Bowler C."/>
            <person name="Green B.R."/>
            <person name="Martinez D."/>
            <person name="Putnam N.H."/>
            <person name="Zhou S."/>
            <person name="Allen A.E."/>
            <person name="Apt K.E."/>
            <person name="Bechner M."/>
            <person name="Brzezinski M.A."/>
            <person name="Chaal B.K."/>
            <person name="Chiovitti A."/>
            <person name="Davis A.K."/>
            <person name="Demarest M.S."/>
            <person name="Detter J.C."/>
            <person name="Glavina T."/>
            <person name="Goodstein D."/>
            <person name="Hadi M.Z."/>
            <person name="Hellsten U."/>
            <person name="Hildebrand M."/>
            <person name="Jenkins B.D."/>
            <person name="Jurka J."/>
            <person name="Kapitonov V.V."/>
            <person name="Kroger N."/>
            <person name="Lau W.W."/>
            <person name="Lane T.W."/>
            <person name="Larimer F.W."/>
            <person name="Lippmeier J.C."/>
            <person name="Lucas S."/>
            <person name="Medina M."/>
            <person name="Montsant A."/>
            <person name="Obornik M."/>
            <person name="Parker M.S."/>
            <person name="Palenik B."/>
            <person name="Pazour G.J."/>
            <person name="Richardson P.M."/>
            <person name="Rynearson T.A."/>
            <person name="Saito M.A."/>
            <person name="Schwartz D.C."/>
            <person name="Thamatrakoln K."/>
            <person name="Valentin K."/>
            <person name="Vardi A."/>
            <person name="Wilkerson F.P."/>
            <person name="Rokhsar D.S."/>
        </authorList>
    </citation>
    <scope>NUCLEOTIDE SEQUENCE [LARGE SCALE GENOMIC DNA]</scope>
    <source>
        <strain evidence="2 3">CCMP1335</strain>
    </source>
</reference>
<evidence type="ECO:0000313" key="2">
    <source>
        <dbReference type="EMBL" id="EED92830.1"/>
    </source>
</evidence>
<dbReference type="InParanoid" id="B8BZ63"/>
<dbReference type="InterPro" id="IPR025714">
    <property type="entry name" value="Methyltranfer_dom"/>
</dbReference>
<feature type="domain" description="Methyltransferase" evidence="1">
    <location>
        <begin position="9"/>
        <end position="90"/>
    </location>
</feature>
<dbReference type="eggNOG" id="ENOG502TBBH">
    <property type="taxonomic scope" value="Eukaryota"/>
</dbReference>
<keyword evidence="3" id="KW-1185">Reference proteome</keyword>
<dbReference type="Pfam" id="PF13383">
    <property type="entry name" value="Methyltransf_22"/>
    <property type="match status" value="1"/>
</dbReference>
<dbReference type="EMBL" id="CM000641">
    <property type="protein sequence ID" value="EED92830.1"/>
    <property type="molecule type" value="Genomic_DNA"/>
</dbReference>
<evidence type="ECO:0000313" key="3">
    <source>
        <dbReference type="Proteomes" id="UP000001449"/>
    </source>
</evidence>
<dbReference type="KEGG" id="tps:THAPSDRAFT_4399"/>
<proteinExistence type="predicted"/>
<dbReference type="GeneID" id="7447926"/>
<reference evidence="2 3" key="2">
    <citation type="journal article" date="2008" name="Nature">
        <title>The Phaeodactylum genome reveals the evolutionary history of diatom genomes.</title>
        <authorList>
            <person name="Bowler C."/>
            <person name="Allen A.E."/>
            <person name="Badger J.H."/>
            <person name="Grimwood J."/>
            <person name="Jabbari K."/>
            <person name="Kuo A."/>
            <person name="Maheswari U."/>
            <person name="Martens C."/>
            <person name="Maumus F."/>
            <person name="Otillar R.P."/>
            <person name="Rayko E."/>
            <person name="Salamov A."/>
            <person name="Vandepoele K."/>
            <person name="Beszteri B."/>
            <person name="Gruber A."/>
            <person name="Heijde M."/>
            <person name="Katinka M."/>
            <person name="Mock T."/>
            <person name="Valentin K."/>
            <person name="Verret F."/>
            <person name="Berges J.A."/>
            <person name="Brownlee C."/>
            <person name="Cadoret J.P."/>
            <person name="Chiovitti A."/>
            <person name="Choi C.J."/>
            <person name="Coesel S."/>
            <person name="De Martino A."/>
            <person name="Detter J.C."/>
            <person name="Durkin C."/>
            <person name="Falciatore A."/>
            <person name="Fournet J."/>
            <person name="Haruta M."/>
            <person name="Huysman M.J."/>
            <person name="Jenkins B.D."/>
            <person name="Jiroutova K."/>
            <person name="Jorgensen R.E."/>
            <person name="Joubert Y."/>
            <person name="Kaplan A."/>
            <person name="Kroger N."/>
            <person name="Kroth P.G."/>
            <person name="La Roche J."/>
            <person name="Lindquist E."/>
            <person name="Lommer M."/>
            <person name="Martin-Jezequel V."/>
            <person name="Lopez P.J."/>
            <person name="Lucas S."/>
            <person name="Mangogna M."/>
            <person name="McGinnis K."/>
            <person name="Medlin L.K."/>
            <person name="Montsant A."/>
            <person name="Oudot-Le Secq M.P."/>
            <person name="Napoli C."/>
            <person name="Obornik M."/>
            <person name="Parker M.S."/>
            <person name="Petit J.L."/>
            <person name="Porcel B.M."/>
            <person name="Poulsen N."/>
            <person name="Robison M."/>
            <person name="Rychlewski L."/>
            <person name="Rynearson T.A."/>
            <person name="Schmutz J."/>
            <person name="Shapiro H."/>
            <person name="Siaut M."/>
            <person name="Stanley M."/>
            <person name="Sussman M.R."/>
            <person name="Taylor A.R."/>
            <person name="Vardi A."/>
            <person name="von Dassow P."/>
            <person name="Vyverman W."/>
            <person name="Willis A."/>
            <person name="Wyrwicz L.S."/>
            <person name="Rokhsar D.S."/>
            <person name="Weissenbach J."/>
            <person name="Armbrust E.V."/>
            <person name="Green B.R."/>
            <person name="Van de Peer Y."/>
            <person name="Grigoriev I.V."/>
        </authorList>
    </citation>
    <scope>NUCLEOTIDE SEQUENCE [LARGE SCALE GENOMIC DNA]</scope>
    <source>
        <strain evidence="2 3">CCMP1335</strain>
    </source>
</reference>
<dbReference type="Proteomes" id="UP000001449">
    <property type="component" value="Chromosome 4"/>
</dbReference>
<dbReference type="PaxDb" id="35128-Thaps4399"/>
<sequence>MATGVDSISTATFKTLEETINDLRHSDNTISILALDCEGCEWDIYEDILSLNVHIQQILMQMHGTPMMANDLFSAMRKSNYAIFHKEGNEDIFDYSFLRLPFSYFYQKRTSYVVLDTDTINGYIFDIFPGFRRQQTHHPRGEQQHTKCVLAQRLVNRHPFVAPMASAVPTIAIHGTSRSKFDPEFDELVNPAVVFGCTGFSGTLPSPPEGIYQPFTRKCTRNDTNLEEKFVCYEMAEGTNYNIFVEKAASATLDPCDGTSPDLPSFIYQVLTERDDDINNMNEIVMNDGGNSTLEFNETRAMGAMYSVLTIAKLTTGAPTSFPTSLPTVSSTSGSLTMGGPLALMVLGALHFLHVFM</sequence>
<protein>
    <recommendedName>
        <fullName evidence="1">Methyltransferase domain-containing protein</fullName>
    </recommendedName>
</protein>
<gene>
    <name evidence="2" type="ORF">THAPSDRAFT_4399</name>
</gene>
<accession>B8BZ63</accession>
<name>B8BZ63_THAPS</name>
<dbReference type="HOGENOM" id="CLU_777290_0_0_1"/>
<dbReference type="RefSeq" id="XP_002289293.1">
    <property type="nucleotide sequence ID" value="XM_002289257.1"/>
</dbReference>
<evidence type="ECO:0000259" key="1">
    <source>
        <dbReference type="Pfam" id="PF13383"/>
    </source>
</evidence>
<organism evidence="2 3">
    <name type="scientific">Thalassiosira pseudonana</name>
    <name type="common">Marine diatom</name>
    <name type="synonym">Cyclotella nana</name>
    <dbReference type="NCBI Taxonomy" id="35128"/>
    <lineage>
        <taxon>Eukaryota</taxon>
        <taxon>Sar</taxon>
        <taxon>Stramenopiles</taxon>
        <taxon>Ochrophyta</taxon>
        <taxon>Bacillariophyta</taxon>
        <taxon>Coscinodiscophyceae</taxon>
        <taxon>Thalassiosirophycidae</taxon>
        <taxon>Thalassiosirales</taxon>
        <taxon>Thalassiosiraceae</taxon>
        <taxon>Thalassiosira</taxon>
    </lineage>
</organism>